<name>A0A0M0BUQ3_9ARCH</name>
<evidence type="ECO:0000256" key="4">
    <source>
        <dbReference type="ARBA" id="ARBA00023014"/>
    </source>
</evidence>
<dbReference type="GO" id="GO:0006783">
    <property type="term" value="P:heme biosynthetic process"/>
    <property type="evidence" value="ECO:0007669"/>
    <property type="project" value="TreeGrafter"/>
</dbReference>
<dbReference type="NCBIfam" id="TIGR04085">
    <property type="entry name" value="rSAM_more_4Fe4S"/>
    <property type="match status" value="1"/>
</dbReference>
<keyword evidence="4" id="KW-0411">Iron-sulfur</keyword>
<keyword evidence="2" id="KW-0479">Metal-binding</keyword>
<evidence type="ECO:0000313" key="6">
    <source>
        <dbReference type="EMBL" id="KON32174.1"/>
    </source>
</evidence>
<dbReference type="EMBL" id="LFWV01000010">
    <property type="protein sequence ID" value="KON32174.1"/>
    <property type="molecule type" value="Genomic_DNA"/>
</dbReference>
<organism evidence="6 7">
    <name type="scientific">miscellaneous Crenarchaeota group-1 archaeon SG8-32-3</name>
    <dbReference type="NCBI Taxonomy" id="1685125"/>
    <lineage>
        <taxon>Archaea</taxon>
        <taxon>Candidatus Bathyarchaeota</taxon>
        <taxon>MCG-1</taxon>
    </lineage>
</organism>
<dbReference type="PROSITE" id="PS51918">
    <property type="entry name" value="RADICAL_SAM"/>
    <property type="match status" value="1"/>
</dbReference>
<dbReference type="InterPro" id="IPR007197">
    <property type="entry name" value="rSAM"/>
</dbReference>
<dbReference type="GO" id="GO:0046872">
    <property type="term" value="F:metal ion binding"/>
    <property type="evidence" value="ECO:0007669"/>
    <property type="project" value="UniProtKB-KW"/>
</dbReference>
<dbReference type="SFLD" id="SFLDG01067">
    <property type="entry name" value="SPASM/twitch_domain_containing"/>
    <property type="match status" value="1"/>
</dbReference>
<dbReference type="InterPro" id="IPR050377">
    <property type="entry name" value="Radical_SAM_PqqE_MftC-like"/>
</dbReference>
<dbReference type="GO" id="GO:0051536">
    <property type="term" value="F:iron-sulfur cluster binding"/>
    <property type="evidence" value="ECO:0007669"/>
    <property type="project" value="UniProtKB-KW"/>
</dbReference>
<evidence type="ECO:0000256" key="1">
    <source>
        <dbReference type="ARBA" id="ARBA00022691"/>
    </source>
</evidence>
<proteinExistence type="predicted"/>
<feature type="domain" description="Radical SAM core" evidence="5">
    <location>
        <begin position="98"/>
        <end position="315"/>
    </location>
</feature>
<comment type="caution">
    <text evidence="6">The sequence shown here is derived from an EMBL/GenBank/DDBJ whole genome shotgun (WGS) entry which is preliminary data.</text>
</comment>
<dbReference type="SFLD" id="SFLDS00029">
    <property type="entry name" value="Radical_SAM"/>
    <property type="match status" value="1"/>
</dbReference>
<keyword evidence="1" id="KW-0949">S-adenosyl-L-methionine</keyword>
<evidence type="ECO:0000259" key="5">
    <source>
        <dbReference type="PROSITE" id="PS51918"/>
    </source>
</evidence>
<dbReference type="Proteomes" id="UP000054016">
    <property type="component" value="Unassembled WGS sequence"/>
</dbReference>
<dbReference type="PANTHER" id="PTHR11228:SF7">
    <property type="entry name" value="PQQA PEPTIDE CYCLASE"/>
    <property type="match status" value="1"/>
</dbReference>
<dbReference type="AlphaFoldDB" id="A0A0M0BUQ3"/>
<evidence type="ECO:0000313" key="7">
    <source>
        <dbReference type="Proteomes" id="UP000054016"/>
    </source>
</evidence>
<dbReference type="SUPFAM" id="SSF102114">
    <property type="entry name" value="Radical SAM enzymes"/>
    <property type="match status" value="1"/>
</dbReference>
<evidence type="ECO:0000256" key="2">
    <source>
        <dbReference type="ARBA" id="ARBA00022723"/>
    </source>
</evidence>
<reference evidence="7" key="1">
    <citation type="submission" date="2015-06" db="EMBL/GenBank/DDBJ databases">
        <title>New insights into the roles of widespread benthic archaea in carbon and nitrogen cycling.</title>
        <authorList>
            <person name="Lazar C.S."/>
            <person name="Baker B.J."/>
            <person name="Seitz K.W."/>
            <person name="Hyde A.S."/>
            <person name="Dick G.J."/>
            <person name="Hinrichs K.-U."/>
            <person name="Teske A.P."/>
        </authorList>
    </citation>
    <scope>NUCLEOTIDE SEQUENCE [LARGE SCALE GENOMIC DNA]</scope>
</reference>
<dbReference type="InterPro" id="IPR058240">
    <property type="entry name" value="rSAM_sf"/>
</dbReference>
<dbReference type="SMART" id="SM00729">
    <property type="entry name" value="Elp3"/>
    <property type="match status" value="1"/>
</dbReference>
<dbReference type="InterPro" id="IPR006638">
    <property type="entry name" value="Elp3/MiaA/NifB-like_rSAM"/>
</dbReference>
<accession>A0A0M0BUQ3</accession>
<dbReference type="Pfam" id="PF04055">
    <property type="entry name" value="Radical_SAM"/>
    <property type="match status" value="1"/>
</dbReference>
<dbReference type="GO" id="GO:0003824">
    <property type="term" value="F:catalytic activity"/>
    <property type="evidence" value="ECO:0007669"/>
    <property type="project" value="InterPro"/>
</dbReference>
<dbReference type="PANTHER" id="PTHR11228">
    <property type="entry name" value="RADICAL SAM DOMAIN PROTEIN"/>
    <property type="match status" value="1"/>
</dbReference>
<keyword evidence="3" id="KW-0408">Iron</keyword>
<sequence length="419" mass="47395">MSLQLRVQPDGRGVMVINANTVLHLNETATAYTYYFMQGLPESEVLKQIRRIYRVNVTKAKTDYQQLVYKVSTLAHTEKVCPITFLEVEKEEPFSYQYTAPLRMDLALTFRCPNNCIHCYAGGPHETPELNTSQWKEVIDRLGEIGVFIVTFTGGEPTLREDLPELLQYAQNNGMVTGLITNGRKLKDKEYVQTLEQAGLDFAQVTLESYKPQIHDLMTSAKGSWKETVIGIKNAVRSQIYVTTNTTLSKYNAPDFLRTVDYIKELGVAAFGCNSLIYSGKANAVSQKFALPVEELTPLLMKIREKAQQLNLKFLWYTPTQYCRLDPVQLGLGVKSCTAAMINMCVGPNGNVYPCQSYFESLGNILVDKWERIWNHSLAVKIRNREYVEPKCKDCPQLQVCGGGCPLELQDKQYICGQT</sequence>
<protein>
    <recommendedName>
        <fullName evidence="5">Radical SAM core domain-containing protein</fullName>
    </recommendedName>
</protein>
<evidence type="ECO:0000256" key="3">
    <source>
        <dbReference type="ARBA" id="ARBA00023004"/>
    </source>
</evidence>
<dbReference type="InterPro" id="IPR013785">
    <property type="entry name" value="Aldolase_TIM"/>
</dbReference>
<dbReference type="Gene3D" id="3.20.20.70">
    <property type="entry name" value="Aldolase class I"/>
    <property type="match status" value="1"/>
</dbReference>
<gene>
    <name evidence="6" type="ORF">AC478_01140</name>
</gene>
<dbReference type="SFLD" id="SFLDG01386">
    <property type="entry name" value="main_SPASM_domain-containing"/>
    <property type="match status" value="1"/>
</dbReference>
<dbReference type="Pfam" id="PF13186">
    <property type="entry name" value="SPASM"/>
    <property type="match status" value="1"/>
</dbReference>
<dbReference type="CDD" id="cd01335">
    <property type="entry name" value="Radical_SAM"/>
    <property type="match status" value="1"/>
</dbReference>
<dbReference type="InterPro" id="IPR023885">
    <property type="entry name" value="4Fe4S-binding_SPASM_dom"/>
</dbReference>